<feature type="region of interest" description="Disordered" evidence="1">
    <location>
        <begin position="340"/>
        <end position="363"/>
    </location>
</feature>
<dbReference type="EMBL" id="CP069027">
    <property type="protein sequence ID" value="QRC95260.1"/>
    <property type="molecule type" value="Genomic_DNA"/>
</dbReference>
<dbReference type="Pfam" id="PF20233">
    <property type="entry name" value="DUF6590"/>
    <property type="match status" value="1"/>
</dbReference>
<gene>
    <name evidence="3" type="ORF">JI435_029600</name>
</gene>
<evidence type="ECO:0000256" key="1">
    <source>
        <dbReference type="SAM" id="MobiDB-lite"/>
    </source>
</evidence>
<keyword evidence="4" id="KW-1185">Reference proteome</keyword>
<evidence type="ECO:0000313" key="4">
    <source>
        <dbReference type="Proteomes" id="UP000663193"/>
    </source>
</evidence>
<dbReference type="InterPro" id="IPR046497">
    <property type="entry name" value="DUF6590"/>
</dbReference>
<feature type="region of interest" description="Disordered" evidence="1">
    <location>
        <begin position="456"/>
        <end position="499"/>
    </location>
</feature>
<feature type="domain" description="DUF6590" evidence="2">
    <location>
        <begin position="117"/>
        <end position="265"/>
    </location>
</feature>
<dbReference type="AlphaFoldDB" id="A0A7U2EYA8"/>
<evidence type="ECO:0000313" key="3">
    <source>
        <dbReference type="EMBL" id="QRC95260.1"/>
    </source>
</evidence>
<name>A0A7U2EYA8_PHANO</name>
<dbReference type="OrthoDB" id="3559580at2759"/>
<feature type="compositionally biased region" description="Acidic residues" evidence="1">
    <location>
        <begin position="476"/>
        <end position="499"/>
    </location>
</feature>
<sequence>MPSYPWAAEWSEHCQAYMRINWSYQYGREVRERLDQTNGLPGNWVFFDWPRRDSGVAASNNLNAGYHTTAGASTSASSQQAGSHQIRRGASINGTYTTANPNPHEPLDPSFKVRHDTFFAEGTVFAVLFTEAAGDTTQIYNSSISTVLYNGKVHTQIRRFIVVASRKGMSYACPIFTYGNQGTKKRGVNPQEHAVAYSEGQSPALLDGEQPLQKNPICVIMANVPKNPPLSAPSRICFGIHHPIKHNVKVKHVGQVKDTDIPYLLGYWKMENANMLNNPAEASAEGWASSPVALHEDPHLYHAQRNPYGYDAQINQHMFHPEHNPSGYHPTRNVRGFHPHSNPHMYHPTHNPNGFHKDHNPFGYHPKKNLHGYHPTHNVYGYHPSHAQFGYNPESNPRGYHAHFNREGYHPVSNKYCYHPEQNPYGYNSQENAMGHHIQLNPYAFHPHYHRAGYHPTHNPNAYHPYYNSAVAQQDESSEEEEEEDEDDEDDEIDQPIVY</sequence>
<organism evidence="3 4">
    <name type="scientific">Phaeosphaeria nodorum (strain SN15 / ATCC MYA-4574 / FGSC 10173)</name>
    <name type="common">Glume blotch fungus</name>
    <name type="synonym">Parastagonospora nodorum</name>
    <dbReference type="NCBI Taxonomy" id="321614"/>
    <lineage>
        <taxon>Eukaryota</taxon>
        <taxon>Fungi</taxon>
        <taxon>Dikarya</taxon>
        <taxon>Ascomycota</taxon>
        <taxon>Pezizomycotina</taxon>
        <taxon>Dothideomycetes</taxon>
        <taxon>Pleosporomycetidae</taxon>
        <taxon>Pleosporales</taxon>
        <taxon>Pleosporineae</taxon>
        <taxon>Phaeosphaeriaceae</taxon>
        <taxon>Parastagonospora</taxon>
    </lineage>
</organism>
<reference evidence="4" key="1">
    <citation type="journal article" date="2021" name="BMC Genomics">
        <title>Chromosome-level genome assembly and manually-curated proteome of model necrotroph Parastagonospora nodorum Sn15 reveals a genome-wide trove of candidate effector homologs, and redundancy of virulence-related functions within an accessory chromosome.</title>
        <authorList>
            <person name="Bertazzoni S."/>
            <person name="Jones D.A.B."/>
            <person name="Phan H.T."/>
            <person name="Tan K.-C."/>
            <person name="Hane J.K."/>
        </authorList>
    </citation>
    <scope>NUCLEOTIDE SEQUENCE [LARGE SCALE GENOMIC DNA]</scope>
    <source>
        <strain evidence="4">SN15 / ATCC MYA-4574 / FGSC 10173)</strain>
    </source>
</reference>
<dbReference type="PANTHER" id="PTHR35391">
    <property type="entry name" value="C2H2-TYPE DOMAIN-CONTAINING PROTEIN-RELATED"/>
    <property type="match status" value="1"/>
</dbReference>
<dbReference type="PANTHER" id="PTHR35391:SF5">
    <property type="entry name" value="DUF6590 DOMAIN-CONTAINING PROTEIN"/>
    <property type="match status" value="1"/>
</dbReference>
<dbReference type="Proteomes" id="UP000663193">
    <property type="component" value="Chromosome 5"/>
</dbReference>
<accession>A0A7U2EYA8</accession>
<evidence type="ECO:0000259" key="2">
    <source>
        <dbReference type="Pfam" id="PF20233"/>
    </source>
</evidence>
<protein>
    <recommendedName>
        <fullName evidence="2">DUF6590 domain-containing protein</fullName>
    </recommendedName>
</protein>
<dbReference type="VEuPathDB" id="FungiDB:JI435_029600"/>
<proteinExistence type="predicted"/>